<dbReference type="InterPro" id="IPR011978">
    <property type="entry name" value="YgfB-like"/>
</dbReference>
<dbReference type="Pfam" id="PF03695">
    <property type="entry name" value="UPF0149"/>
    <property type="match status" value="1"/>
</dbReference>
<dbReference type="Gene3D" id="1.20.120.740">
    <property type="entry name" value="YgfB uncharacterised protein family UPF0149, PF03695"/>
    <property type="match status" value="1"/>
</dbReference>
<dbReference type="EMBL" id="MPRJ01000036">
    <property type="protein sequence ID" value="OOZ36525.1"/>
    <property type="molecule type" value="Genomic_DNA"/>
</dbReference>
<dbReference type="OrthoDB" id="9783391at2"/>
<dbReference type="PANTHER" id="PTHR37528:SF1">
    <property type="entry name" value="UPF0149 PROTEIN YGFB"/>
    <property type="match status" value="1"/>
</dbReference>
<dbReference type="Proteomes" id="UP000190896">
    <property type="component" value="Unassembled WGS sequence"/>
</dbReference>
<dbReference type="InterPro" id="IPR036255">
    <property type="entry name" value="YgfB-like_sf"/>
</dbReference>
<proteinExistence type="inferred from homology"/>
<evidence type="ECO:0000256" key="1">
    <source>
        <dbReference type="ARBA" id="ARBA00038308"/>
    </source>
</evidence>
<protein>
    <recommendedName>
        <fullName evidence="4">YecA family protein</fullName>
    </recommendedName>
</protein>
<gene>
    <name evidence="2" type="ORF">BOW51_06845</name>
</gene>
<dbReference type="RefSeq" id="WP_078487054.1">
    <property type="nucleotide sequence ID" value="NZ_MPRJ01000036.1"/>
</dbReference>
<comment type="similarity">
    <text evidence="1">Belongs to the UPF0149 family.</text>
</comment>
<reference evidence="2 3" key="1">
    <citation type="submission" date="2016-11" db="EMBL/GenBank/DDBJ databases">
        <title>Mixed transmission modes and dynamic genome evolution in an obligate animal-bacterial symbiosis.</title>
        <authorList>
            <person name="Russell S.L."/>
            <person name="Corbett-Detig R.B."/>
            <person name="Cavanaugh C.M."/>
        </authorList>
    </citation>
    <scope>NUCLEOTIDE SEQUENCE [LARGE SCALE GENOMIC DNA]</scope>
    <source>
        <strain evidence="2">Se-Cadez</strain>
    </source>
</reference>
<comment type="caution">
    <text evidence="2">The sequence shown here is derived from an EMBL/GenBank/DDBJ whole genome shotgun (WGS) entry which is preliminary data.</text>
</comment>
<dbReference type="PANTHER" id="PTHR37528">
    <property type="entry name" value="UPF0149 PROTEIN YGFB"/>
    <property type="match status" value="1"/>
</dbReference>
<evidence type="ECO:0000313" key="3">
    <source>
        <dbReference type="Proteomes" id="UP000190896"/>
    </source>
</evidence>
<evidence type="ECO:0008006" key="4">
    <source>
        <dbReference type="Google" id="ProtNLM"/>
    </source>
</evidence>
<evidence type="ECO:0000313" key="2">
    <source>
        <dbReference type="EMBL" id="OOZ36525.1"/>
    </source>
</evidence>
<dbReference type="AlphaFoldDB" id="A0A1T2KUK0"/>
<dbReference type="GO" id="GO:0005829">
    <property type="term" value="C:cytosol"/>
    <property type="evidence" value="ECO:0007669"/>
    <property type="project" value="TreeGrafter"/>
</dbReference>
<keyword evidence="3" id="KW-1185">Reference proteome</keyword>
<organism evidence="2 3">
    <name type="scientific">Solemya velesiana gill symbiont</name>
    <dbReference type="NCBI Taxonomy" id="1918948"/>
    <lineage>
        <taxon>Bacteria</taxon>
        <taxon>Pseudomonadati</taxon>
        <taxon>Pseudomonadota</taxon>
        <taxon>Gammaproteobacteria</taxon>
        <taxon>sulfur-oxidizing symbionts</taxon>
    </lineage>
</organism>
<accession>A0A1T2KUK0</accession>
<name>A0A1T2KUK0_9GAMM</name>
<sequence length="181" mass="19843">MSEPSLVYERFERELASADIESSGAEVHGIICGLLCAGQSDAYAVLLRELLPDSPGDDLLARECTNSLRKLFDETEAAIDGPGLGFSPFMPEEEKSLKVRARAVSEWCQGFLYGIGIAGVDPEGQLSEETREALNDLIEITRMDVDALEESDEDEDVLVEVGEFLWVAAMLVHEEIVHGPK</sequence>
<dbReference type="SUPFAM" id="SSF101327">
    <property type="entry name" value="YgfB-like"/>
    <property type="match status" value="1"/>
</dbReference>